<feature type="non-terminal residue" evidence="1">
    <location>
        <position position="1"/>
    </location>
</feature>
<comment type="caution">
    <text evidence="1">The sequence shown here is derived from an EMBL/GenBank/DDBJ whole genome shotgun (WGS) entry which is preliminary data.</text>
</comment>
<proteinExistence type="predicted"/>
<accession>A0A821DEU1</accession>
<name>A0A821DEU1_9BILA</name>
<dbReference type="Proteomes" id="UP000663866">
    <property type="component" value="Unassembled WGS sequence"/>
</dbReference>
<reference evidence="1" key="1">
    <citation type="submission" date="2021-02" db="EMBL/GenBank/DDBJ databases">
        <authorList>
            <person name="Nowell W R."/>
        </authorList>
    </citation>
    <scope>NUCLEOTIDE SEQUENCE</scope>
</reference>
<organism evidence="1 2">
    <name type="scientific">Rotaria magnacalcarata</name>
    <dbReference type="NCBI Taxonomy" id="392030"/>
    <lineage>
        <taxon>Eukaryota</taxon>
        <taxon>Metazoa</taxon>
        <taxon>Spiralia</taxon>
        <taxon>Gnathifera</taxon>
        <taxon>Rotifera</taxon>
        <taxon>Eurotatoria</taxon>
        <taxon>Bdelloidea</taxon>
        <taxon>Philodinida</taxon>
        <taxon>Philodinidae</taxon>
        <taxon>Rotaria</taxon>
    </lineage>
</organism>
<protein>
    <submittedName>
        <fullName evidence="1">Uncharacterized protein</fullName>
    </submittedName>
</protein>
<sequence length="32" mass="3728">ICAYGNQRLVRWSRRRGTTQGELLIDNIDCYG</sequence>
<dbReference type="AlphaFoldDB" id="A0A821DEU1"/>
<evidence type="ECO:0000313" key="1">
    <source>
        <dbReference type="EMBL" id="CAF4620645.1"/>
    </source>
</evidence>
<dbReference type="EMBL" id="CAJOBG010077938">
    <property type="protein sequence ID" value="CAF4620645.1"/>
    <property type="molecule type" value="Genomic_DNA"/>
</dbReference>
<gene>
    <name evidence="1" type="ORF">OVN521_LOCUS45896</name>
</gene>
<evidence type="ECO:0000313" key="2">
    <source>
        <dbReference type="Proteomes" id="UP000663866"/>
    </source>
</evidence>
<keyword evidence="2" id="KW-1185">Reference proteome</keyword>